<reference evidence="1" key="1">
    <citation type="submission" date="2017-07" db="EMBL/GenBank/DDBJ databases">
        <title>Taro Niue Genome Assembly and Annotation.</title>
        <authorList>
            <person name="Atibalentja N."/>
            <person name="Keating K."/>
            <person name="Fields C.J."/>
        </authorList>
    </citation>
    <scope>NUCLEOTIDE SEQUENCE</scope>
    <source>
        <strain evidence="1">Niue_2</strain>
        <tissue evidence="1">Leaf</tissue>
    </source>
</reference>
<dbReference type="EMBL" id="NMUH01002849">
    <property type="protein sequence ID" value="MQM02395.1"/>
    <property type="molecule type" value="Genomic_DNA"/>
</dbReference>
<dbReference type="AlphaFoldDB" id="A0A843WCD3"/>
<sequence length="72" mass="8301">MVESEKYDEPPTHVVSFVWSNGCQEGEEVYLVGDFTGNWKDSIRLAHKGMDRDMKQKLGFGMGSMQLYLYSF</sequence>
<comment type="caution">
    <text evidence="1">The sequence shown here is derived from an EMBL/GenBank/DDBJ whole genome shotgun (WGS) entry which is preliminary data.</text>
</comment>
<evidence type="ECO:0000313" key="1">
    <source>
        <dbReference type="EMBL" id="MQM02395.1"/>
    </source>
</evidence>
<protein>
    <submittedName>
        <fullName evidence="1">Uncharacterized protein</fullName>
    </submittedName>
</protein>
<dbReference type="Proteomes" id="UP000652761">
    <property type="component" value="Unassembled WGS sequence"/>
</dbReference>
<dbReference type="OrthoDB" id="273181at2759"/>
<organism evidence="1 2">
    <name type="scientific">Colocasia esculenta</name>
    <name type="common">Wild taro</name>
    <name type="synonym">Arum esculentum</name>
    <dbReference type="NCBI Taxonomy" id="4460"/>
    <lineage>
        <taxon>Eukaryota</taxon>
        <taxon>Viridiplantae</taxon>
        <taxon>Streptophyta</taxon>
        <taxon>Embryophyta</taxon>
        <taxon>Tracheophyta</taxon>
        <taxon>Spermatophyta</taxon>
        <taxon>Magnoliopsida</taxon>
        <taxon>Liliopsida</taxon>
        <taxon>Araceae</taxon>
        <taxon>Aroideae</taxon>
        <taxon>Colocasieae</taxon>
        <taxon>Colocasia</taxon>
    </lineage>
</organism>
<keyword evidence="2" id="KW-1185">Reference proteome</keyword>
<evidence type="ECO:0000313" key="2">
    <source>
        <dbReference type="Proteomes" id="UP000652761"/>
    </source>
</evidence>
<accession>A0A843WCD3</accession>
<gene>
    <name evidence="1" type="ORF">Taro_035161</name>
</gene>
<name>A0A843WCD3_COLES</name>
<proteinExistence type="predicted"/>